<comment type="caution">
    <text evidence="2">The sequence shown here is derived from an EMBL/GenBank/DDBJ whole genome shotgun (WGS) entry which is preliminary data.</text>
</comment>
<organism evidence="2 3">
    <name type="scientific">Giardia muris</name>
    <dbReference type="NCBI Taxonomy" id="5742"/>
    <lineage>
        <taxon>Eukaryota</taxon>
        <taxon>Metamonada</taxon>
        <taxon>Diplomonadida</taxon>
        <taxon>Hexamitidae</taxon>
        <taxon>Giardiinae</taxon>
        <taxon>Giardia</taxon>
    </lineage>
</organism>
<proteinExistence type="predicted"/>
<name>A0A4Z1SZ65_GIAMU</name>
<evidence type="ECO:0000313" key="3">
    <source>
        <dbReference type="Proteomes" id="UP000315496"/>
    </source>
</evidence>
<feature type="region of interest" description="Disordered" evidence="1">
    <location>
        <begin position="215"/>
        <end position="254"/>
    </location>
</feature>
<dbReference type="Proteomes" id="UP000315496">
    <property type="component" value="Chromosome 1"/>
</dbReference>
<feature type="region of interest" description="Disordered" evidence="1">
    <location>
        <begin position="97"/>
        <end position="172"/>
    </location>
</feature>
<sequence>MGLPGGHGPLGGGSSNGMGDYLPPSIARGVPLESSMNGVTWGLQRVSWARAEQGIPVGVRLPLESLGVSSGDPDPRPTGPWTFMGGGVSIIRMGVPSVGGPSGPHGTGSRGPSRPLIRATWTGSSGGSGSSYGARASYPWTGTPPRGGPPSSIGSLTDPSEGEDRTRHGTFRPPRVIGRTIERAPEGTSRGSGSMGPGTTLIIPDGREPFPLSPSFKFRTGGAPKRRAPSEGPKGGRARPLWAPVTGVSASPGGPRLRVPRISRISRVSHHLSSLIIVPYRVCPLSSLIISYRPPSSLIALIASQPPHSSRGSPWPLSCPPMDPHAPHAPMPCPPDSS</sequence>
<reference evidence="2 3" key="1">
    <citation type="submission" date="2019-05" db="EMBL/GenBank/DDBJ databases">
        <title>The compact genome of Giardia muris reveals important steps in the evolution of intestinal protozoan parasites.</title>
        <authorList>
            <person name="Xu F."/>
            <person name="Jimenez-Gonzalez A."/>
            <person name="Einarsson E."/>
            <person name="Astvaldsson A."/>
            <person name="Peirasmaki D."/>
            <person name="Eckmann L."/>
            <person name="Andersson J.O."/>
            <person name="Svard S.G."/>
            <person name="Jerlstrom-Hultqvist J."/>
        </authorList>
    </citation>
    <scope>NUCLEOTIDE SEQUENCE [LARGE SCALE GENOMIC DNA]</scope>
    <source>
        <strain evidence="2 3">Roberts-Thomson</strain>
    </source>
</reference>
<gene>
    <name evidence="2" type="ORF">GMRT_21624</name>
</gene>
<evidence type="ECO:0000313" key="2">
    <source>
        <dbReference type="EMBL" id="TNJ30760.1"/>
    </source>
</evidence>
<keyword evidence="3" id="KW-1185">Reference proteome</keyword>
<dbReference type="EMBL" id="VDLU01000001">
    <property type="protein sequence ID" value="TNJ30760.1"/>
    <property type="molecule type" value="Genomic_DNA"/>
</dbReference>
<feature type="region of interest" description="Disordered" evidence="1">
    <location>
        <begin position="310"/>
        <end position="338"/>
    </location>
</feature>
<protein>
    <submittedName>
        <fullName evidence="2">Uncharacterized protein</fullName>
    </submittedName>
</protein>
<feature type="compositionally biased region" description="Pro residues" evidence="1">
    <location>
        <begin position="317"/>
        <end position="338"/>
    </location>
</feature>
<evidence type="ECO:0000256" key="1">
    <source>
        <dbReference type="SAM" id="MobiDB-lite"/>
    </source>
</evidence>
<dbReference type="VEuPathDB" id="GiardiaDB:GMRT_21624"/>
<dbReference type="AlphaFoldDB" id="A0A4Z1SZ65"/>
<accession>A0A4Z1SZ65</accession>
<feature type="compositionally biased region" description="Gly residues" evidence="1">
    <location>
        <begin position="100"/>
        <end position="109"/>
    </location>
</feature>